<protein>
    <submittedName>
        <fullName evidence="1">Uncharacterized protein</fullName>
    </submittedName>
</protein>
<dbReference type="Proteomes" id="UP001272137">
    <property type="component" value="Unassembled WGS sequence"/>
</dbReference>
<evidence type="ECO:0000313" key="1">
    <source>
        <dbReference type="EMBL" id="MDW9254392.1"/>
    </source>
</evidence>
<evidence type="ECO:0000313" key="2">
    <source>
        <dbReference type="Proteomes" id="UP001272137"/>
    </source>
</evidence>
<proteinExistence type="predicted"/>
<name>A0AAW9CVD7_BURTH</name>
<organism evidence="1 2">
    <name type="scientific">Burkholderia thailandensis</name>
    <dbReference type="NCBI Taxonomy" id="57975"/>
    <lineage>
        <taxon>Bacteria</taxon>
        <taxon>Pseudomonadati</taxon>
        <taxon>Pseudomonadota</taxon>
        <taxon>Betaproteobacteria</taxon>
        <taxon>Burkholderiales</taxon>
        <taxon>Burkholderiaceae</taxon>
        <taxon>Burkholderia</taxon>
        <taxon>pseudomallei group</taxon>
    </lineage>
</organism>
<sequence>MVSPGRSRRNHARPPYLKIAPFARSLVRSFARSLVRSFARRARERRRVPLDRDDRERERNRLRRALAKIGAR</sequence>
<gene>
    <name evidence="1" type="ORF">C7S16_4093</name>
</gene>
<reference evidence="1" key="1">
    <citation type="submission" date="2018-08" db="EMBL/GenBank/DDBJ databases">
        <title>Identification of Burkholderia cepacia strains that express a Burkholderia pseudomallei-like capsular polysaccharide.</title>
        <authorList>
            <person name="Burtnick M.N."/>
            <person name="Vongsouvath M."/>
            <person name="Newton P."/>
            <person name="Wuthiekanun V."/>
            <person name="Limmathurotsakul D."/>
            <person name="Brett P.J."/>
            <person name="Chantratita N."/>
            <person name="Dance D.A."/>
        </authorList>
    </citation>
    <scope>NUCLEOTIDE SEQUENCE</scope>
    <source>
        <strain evidence="1">SBXCC001</strain>
    </source>
</reference>
<comment type="caution">
    <text evidence="1">The sequence shown here is derived from an EMBL/GenBank/DDBJ whole genome shotgun (WGS) entry which is preliminary data.</text>
</comment>
<accession>A0AAW9CVD7</accession>
<dbReference type="EMBL" id="QXCT01000002">
    <property type="protein sequence ID" value="MDW9254392.1"/>
    <property type="molecule type" value="Genomic_DNA"/>
</dbReference>
<dbReference type="AlphaFoldDB" id="A0AAW9CVD7"/>